<proteinExistence type="predicted"/>
<sequence length="202" mass="22574">MGVVLIVTMRRYSGDYVLTTRCSGEEVMKIGVYMFPTEYSMSLVDLAVALEERGFESLFVPEHTHIPSGRQTPWPGGGDLPKEYSHTLDPFVGLMAAAAATRNLRIGTGICLLTERDPIVTAKEVATLDLLSNGRFEFGIGAGWNLEEMENHGTVFDTRFRVMVDRAKAMQAIWTQDAASYHGEFTQFDAIWSWPKPVQKPH</sequence>
<dbReference type="Gene3D" id="3.20.20.30">
    <property type="entry name" value="Luciferase-like domain"/>
    <property type="match status" value="1"/>
</dbReference>
<evidence type="ECO:0000259" key="5">
    <source>
        <dbReference type="Pfam" id="PF00296"/>
    </source>
</evidence>
<name>A0A383A412_9ZZZZ</name>
<dbReference type="InterPro" id="IPR050172">
    <property type="entry name" value="SsuD_RutA_monooxygenase"/>
</dbReference>
<dbReference type="NCBIfam" id="TIGR03619">
    <property type="entry name" value="F420_Rv2161c"/>
    <property type="match status" value="1"/>
</dbReference>
<evidence type="ECO:0000313" key="6">
    <source>
        <dbReference type="EMBL" id="SVE02646.1"/>
    </source>
</evidence>
<reference evidence="6" key="1">
    <citation type="submission" date="2018-05" db="EMBL/GenBank/DDBJ databases">
        <authorList>
            <person name="Lanie J.A."/>
            <person name="Ng W.-L."/>
            <person name="Kazmierczak K.M."/>
            <person name="Andrzejewski T.M."/>
            <person name="Davidsen T.M."/>
            <person name="Wayne K.J."/>
            <person name="Tettelin H."/>
            <person name="Glass J.I."/>
            <person name="Rusch D."/>
            <person name="Podicherti R."/>
            <person name="Tsui H.-C.T."/>
            <person name="Winkler M.E."/>
        </authorList>
    </citation>
    <scope>NUCLEOTIDE SEQUENCE</scope>
</reference>
<organism evidence="6">
    <name type="scientific">marine metagenome</name>
    <dbReference type="NCBI Taxonomy" id="408172"/>
    <lineage>
        <taxon>unclassified sequences</taxon>
        <taxon>metagenomes</taxon>
        <taxon>ecological metagenomes</taxon>
    </lineage>
</organism>
<feature type="non-terminal residue" evidence="6">
    <location>
        <position position="202"/>
    </location>
</feature>
<dbReference type="AlphaFoldDB" id="A0A383A412"/>
<evidence type="ECO:0000256" key="4">
    <source>
        <dbReference type="ARBA" id="ARBA00023033"/>
    </source>
</evidence>
<keyword evidence="1" id="KW-0285">Flavoprotein</keyword>
<keyword evidence="4" id="KW-0503">Monooxygenase</keyword>
<dbReference type="PANTHER" id="PTHR42847:SF4">
    <property type="entry name" value="ALKANESULFONATE MONOOXYGENASE-RELATED"/>
    <property type="match status" value="1"/>
</dbReference>
<dbReference type="InterPro" id="IPR036661">
    <property type="entry name" value="Luciferase-like_sf"/>
</dbReference>
<dbReference type="Pfam" id="PF00296">
    <property type="entry name" value="Bac_luciferase"/>
    <property type="match status" value="1"/>
</dbReference>
<gene>
    <name evidence="6" type="ORF">METZ01_LOCUS455500</name>
</gene>
<dbReference type="EMBL" id="UINC01189110">
    <property type="protein sequence ID" value="SVE02646.1"/>
    <property type="molecule type" value="Genomic_DNA"/>
</dbReference>
<dbReference type="GO" id="GO:0008726">
    <property type="term" value="F:alkanesulfonate monooxygenase activity"/>
    <property type="evidence" value="ECO:0007669"/>
    <property type="project" value="TreeGrafter"/>
</dbReference>
<protein>
    <recommendedName>
        <fullName evidence="5">Luciferase-like domain-containing protein</fullName>
    </recommendedName>
</protein>
<dbReference type="SUPFAM" id="SSF51679">
    <property type="entry name" value="Bacterial luciferase-like"/>
    <property type="match status" value="1"/>
</dbReference>
<dbReference type="InterPro" id="IPR019921">
    <property type="entry name" value="Lucif-like_OxRdtase_Rv2161c"/>
</dbReference>
<accession>A0A383A412</accession>
<keyword evidence="2" id="KW-0288">FMN</keyword>
<keyword evidence="3" id="KW-0560">Oxidoreductase</keyword>
<evidence type="ECO:0000256" key="2">
    <source>
        <dbReference type="ARBA" id="ARBA00022643"/>
    </source>
</evidence>
<evidence type="ECO:0000256" key="3">
    <source>
        <dbReference type="ARBA" id="ARBA00023002"/>
    </source>
</evidence>
<feature type="domain" description="Luciferase-like" evidence="5">
    <location>
        <begin position="42"/>
        <end position="201"/>
    </location>
</feature>
<dbReference type="GO" id="GO:0046306">
    <property type="term" value="P:alkanesulfonate catabolic process"/>
    <property type="evidence" value="ECO:0007669"/>
    <property type="project" value="TreeGrafter"/>
</dbReference>
<dbReference type="InterPro" id="IPR011251">
    <property type="entry name" value="Luciferase-like_dom"/>
</dbReference>
<dbReference type="PANTHER" id="PTHR42847">
    <property type="entry name" value="ALKANESULFONATE MONOOXYGENASE"/>
    <property type="match status" value="1"/>
</dbReference>
<evidence type="ECO:0000256" key="1">
    <source>
        <dbReference type="ARBA" id="ARBA00022630"/>
    </source>
</evidence>